<evidence type="ECO:0000313" key="4">
    <source>
        <dbReference type="EMBL" id="CAD5227950.1"/>
    </source>
</evidence>
<feature type="domain" description="Tyrosine specific protein phosphatases" evidence="3">
    <location>
        <begin position="305"/>
        <end position="379"/>
    </location>
</feature>
<evidence type="ECO:0000259" key="3">
    <source>
        <dbReference type="PROSITE" id="PS50056"/>
    </source>
</evidence>
<dbReference type="PANTHER" id="PTHR46163:SF5">
    <property type="entry name" value="TYROSINE-PROTEIN PHOSPHATASE"/>
    <property type="match status" value="1"/>
</dbReference>
<sequence>MDKIRERASKWFKKKKSNPGTQDDTTSDHNSKRVHKRRSTPTMKRNNRSSSNADAGPSVMAAPDRDRDRDKADGSLKRRKAKAIAKAKTPEQEAPSPAAPAASPSSPAASPAAPPASPGAPAASPATPAVSPGNQQVEIVMDKFNFIHSTIDKELTGLRKEFNTLKAEDKTRSPQTNIQCIEATKAKLSDGGYYNANIVDSMFILAQSPLERTVAHFWDLVLANEVEAIIQLHPCDEGKKCARYYPSKIGQSAEYGPYKVTFLKADPQPVEEPSLQFINLKVQGPKSEAALKHVYWGGFPTHGYPEASNTIPFIWKQLKTTKKKILVHCTSGSGRSAVVVLTCQMLAKIQKNEEVNMLSMTKELRTKRQSAIRNEMEYLYVFRVLLFYFMKYNAIEMSQNLLIFIDDYDSYVKKYDQSRKEQNAEFTEPSDECN</sequence>
<protein>
    <recommendedName>
        <fullName evidence="6">Tyrosine-protein phosphatase domain-containing protein</fullName>
    </recommendedName>
</protein>
<feature type="compositionally biased region" description="Polar residues" evidence="1">
    <location>
        <begin position="40"/>
        <end position="53"/>
    </location>
</feature>
<dbReference type="InterPro" id="IPR016130">
    <property type="entry name" value="Tyr_Pase_AS"/>
</dbReference>
<dbReference type="PROSITE" id="PS00383">
    <property type="entry name" value="TYR_PHOSPHATASE_1"/>
    <property type="match status" value="1"/>
</dbReference>
<feature type="compositionally biased region" description="Low complexity" evidence="1">
    <location>
        <begin position="119"/>
        <end position="132"/>
    </location>
</feature>
<dbReference type="SMART" id="SM00404">
    <property type="entry name" value="PTPc_motif"/>
    <property type="match status" value="1"/>
</dbReference>
<dbReference type="Gene3D" id="3.90.190.10">
    <property type="entry name" value="Protein tyrosine phosphatase superfamily"/>
    <property type="match status" value="1"/>
</dbReference>
<dbReference type="Proteomes" id="UP000614601">
    <property type="component" value="Unassembled WGS sequence"/>
</dbReference>
<feature type="compositionally biased region" description="Basic and acidic residues" evidence="1">
    <location>
        <begin position="63"/>
        <end position="76"/>
    </location>
</feature>
<dbReference type="EMBL" id="CAJFDH010000006">
    <property type="protein sequence ID" value="CAD5227950.1"/>
    <property type="molecule type" value="Genomic_DNA"/>
</dbReference>
<dbReference type="SMART" id="SM00194">
    <property type="entry name" value="PTPc"/>
    <property type="match status" value="1"/>
</dbReference>
<dbReference type="InterPro" id="IPR000387">
    <property type="entry name" value="Tyr_Pase_dom"/>
</dbReference>
<evidence type="ECO:0008006" key="6">
    <source>
        <dbReference type="Google" id="ProtNLM"/>
    </source>
</evidence>
<organism evidence="4 5">
    <name type="scientific">Bursaphelenchus okinawaensis</name>
    <dbReference type="NCBI Taxonomy" id="465554"/>
    <lineage>
        <taxon>Eukaryota</taxon>
        <taxon>Metazoa</taxon>
        <taxon>Ecdysozoa</taxon>
        <taxon>Nematoda</taxon>
        <taxon>Chromadorea</taxon>
        <taxon>Rhabditida</taxon>
        <taxon>Tylenchina</taxon>
        <taxon>Tylenchomorpha</taxon>
        <taxon>Aphelenchoidea</taxon>
        <taxon>Aphelenchoididae</taxon>
        <taxon>Bursaphelenchus</taxon>
    </lineage>
</organism>
<dbReference type="PROSITE" id="PS50055">
    <property type="entry name" value="TYR_PHOSPHATASE_PTP"/>
    <property type="match status" value="1"/>
</dbReference>
<dbReference type="InterPro" id="IPR003595">
    <property type="entry name" value="Tyr_Pase_cat"/>
</dbReference>
<dbReference type="InterPro" id="IPR029021">
    <property type="entry name" value="Prot-tyrosine_phosphatase-like"/>
</dbReference>
<dbReference type="EMBL" id="CAJFCW020000006">
    <property type="protein sequence ID" value="CAG9123883.1"/>
    <property type="molecule type" value="Genomic_DNA"/>
</dbReference>
<comment type="caution">
    <text evidence="4">The sequence shown here is derived from an EMBL/GenBank/DDBJ whole genome shotgun (WGS) entry which is preliminary data.</text>
</comment>
<dbReference type="AlphaFoldDB" id="A0A811LK03"/>
<dbReference type="CDD" id="cd00047">
    <property type="entry name" value="PTPc"/>
    <property type="match status" value="1"/>
</dbReference>
<evidence type="ECO:0000259" key="2">
    <source>
        <dbReference type="PROSITE" id="PS50055"/>
    </source>
</evidence>
<dbReference type="InterPro" id="IPR052782">
    <property type="entry name" value="Oocyte-zygote_transition_reg"/>
</dbReference>
<dbReference type="SUPFAM" id="SSF52799">
    <property type="entry name" value="(Phosphotyrosine protein) phosphatases II"/>
    <property type="match status" value="1"/>
</dbReference>
<dbReference type="Proteomes" id="UP000783686">
    <property type="component" value="Unassembled WGS sequence"/>
</dbReference>
<dbReference type="PANTHER" id="PTHR46163">
    <property type="entry name" value="TYROSINE-PROTEIN PHOSPHATASE-RELATED"/>
    <property type="match status" value="1"/>
</dbReference>
<dbReference type="OrthoDB" id="8609993at2759"/>
<proteinExistence type="predicted"/>
<dbReference type="PROSITE" id="PS50056">
    <property type="entry name" value="TYR_PHOSPHATASE_2"/>
    <property type="match status" value="1"/>
</dbReference>
<evidence type="ECO:0000313" key="5">
    <source>
        <dbReference type="Proteomes" id="UP000614601"/>
    </source>
</evidence>
<dbReference type="GO" id="GO:0004725">
    <property type="term" value="F:protein tyrosine phosphatase activity"/>
    <property type="evidence" value="ECO:0007669"/>
    <property type="project" value="InterPro"/>
</dbReference>
<dbReference type="Pfam" id="PF00102">
    <property type="entry name" value="Y_phosphatase"/>
    <property type="match status" value="1"/>
</dbReference>
<gene>
    <name evidence="4" type="ORF">BOKJ2_LOCUS12429</name>
</gene>
<feature type="region of interest" description="Disordered" evidence="1">
    <location>
        <begin position="1"/>
        <end position="132"/>
    </location>
</feature>
<feature type="compositionally biased region" description="Low complexity" evidence="1">
    <location>
        <begin position="94"/>
        <end position="111"/>
    </location>
</feature>
<keyword evidence="5" id="KW-1185">Reference proteome</keyword>
<dbReference type="InterPro" id="IPR000242">
    <property type="entry name" value="PTP_cat"/>
</dbReference>
<evidence type="ECO:0000256" key="1">
    <source>
        <dbReference type="SAM" id="MobiDB-lite"/>
    </source>
</evidence>
<reference evidence="4" key="1">
    <citation type="submission" date="2020-09" db="EMBL/GenBank/DDBJ databases">
        <authorList>
            <person name="Kikuchi T."/>
        </authorList>
    </citation>
    <scope>NUCLEOTIDE SEQUENCE</scope>
    <source>
        <strain evidence="4">SH1</strain>
    </source>
</reference>
<name>A0A811LK03_9BILA</name>
<feature type="domain" description="Tyrosine-protein phosphatase" evidence="2">
    <location>
        <begin position="168"/>
        <end position="388"/>
    </location>
</feature>
<dbReference type="PRINTS" id="PR00700">
    <property type="entry name" value="PRTYPHPHTASE"/>
</dbReference>
<accession>A0A811LK03</accession>